<evidence type="ECO:0000313" key="4">
    <source>
        <dbReference type="EMBL" id="MBC3766419.1"/>
    </source>
</evidence>
<dbReference type="EMBL" id="JACNEP010000007">
    <property type="protein sequence ID" value="MBC3766419.1"/>
    <property type="molecule type" value="Genomic_DNA"/>
</dbReference>
<dbReference type="Gene3D" id="2.140.10.30">
    <property type="entry name" value="Dipeptidylpeptidase IV, N-terminal domain"/>
    <property type="match status" value="1"/>
</dbReference>
<accession>A0A8J6LZ34</accession>
<organism evidence="4 5">
    <name type="scientific">Neptunicella marina</name>
    <dbReference type="NCBI Taxonomy" id="2125989"/>
    <lineage>
        <taxon>Bacteria</taxon>
        <taxon>Pseudomonadati</taxon>
        <taxon>Pseudomonadota</taxon>
        <taxon>Gammaproteobacteria</taxon>
        <taxon>Alteromonadales</taxon>
        <taxon>Alteromonadaceae</taxon>
        <taxon>Neptunicella</taxon>
    </lineage>
</organism>
<dbReference type="RefSeq" id="WP_186506939.1">
    <property type="nucleotide sequence ID" value="NZ_JACNEP010000007.1"/>
</dbReference>
<dbReference type="Gene3D" id="2.120.10.30">
    <property type="entry name" value="TolB, C-terminal domain"/>
    <property type="match status" value="1"/>
</dbReference>
<keyword evidence="1" id="KW-0732">Signal</keyword>
<feature type="domain" description="Peptidase S9 prolyl oligopeptidase catalytic" evidence="2">
    <location>
        <begin position="632"/>
        <end position="827"/>
    </location>
</feature>
<protein>
    <submittedName>
        <fullName evidence="4">Prolyl oligopeptidase family serine peptidase</fullName>
    </submittedName>
</protein>
<dbReference type="InterPro" id="IPR002469">
    <property type="entry name" value="Peptidase_S9B_N"/>
</dbReference>
<dbReference type="GO" id="GO:0008236">
    <property type="term" value="F:serine-type peptidase activity"/>
    <property type="evidence" value="ECO:0007669"/>
    <property type="project" value="InterPro"/>
</dbReference>
<comment type="caution">
    <text evidence="4">The sequence shown here is derived from an EMBL/GenBank/DDBJ whole genome shotgun (WGS) entry which is preliminary data.</text>
</comment>
<dbReference type="InterPro" id="IPR029058">
    <property type="entry name" value="AB_hydrolase_fold"/>
</dbReference>
<evidence type="ECO:0000259" key="2">
    <source>
        <dbReference type="Pfam" id="PF00326"/>
    </source>
</evidence>
<dbReference type="InterPro" id="IPR011042">
    <property type="entry name" value="6-blade_b-propeller_TolB-like"/>
</dbReference>
<proteinExistence type="predicted"/>
<evidence type="ECO:0000256" key="1">
    <source>
        <dbReference type="SAM" id="SignalP"/>
    </source>
</evidence>
<dbReference type="GO" id="GO:0008239">
    <property type="term" value="F:dipeptidyl-peptidase activity"/>
    <property type="evidence" value="ECO:0007669"/>
    <property type="project" value="TreeGrafter"/>
</dbReference>
<dbReference type="PANTHER" id="PTHR11731">
    <property type="entry name" value="PROTEASE FAMILY S9B,C DIPEPTIDYL-PEPTIDASE IV-RELATED"/>
    <property type="match status" value="1"/>
</dbReference>
<feature type="chain" id="PRO_5035192197" evidence="1">
    <location>
        <begin position="22"/>
        <end position="827"/>
    </location>
</feature>
<sequence>MRPSYKSVAACLLSASLVACSATPDSSPQTQLVSRAAVPVIHAASHPANANGPITLEKIMSDPDWIGRQPSNAYWADDSQHVFYERKREGQPINDLFRIAPSDTDNGQRVELEQLHQVAYNNRVFNRDKTKAAWQFEGNLFVKDLVTGKVRQLSQGNIDASQILFLNNGNLAYQSGDQFFSLDLTNGFTGLLVQWSFEQTPEANDKPADYIAEQQQKLIGVVKQRRTDRQTQFNHQYVMESKNATTTKRPVYLPQEQYTVKASLSPNGKWLVLATSKPVSERDDSDIMPSYVNEDGRIEAQPARQRVADAEAQNYQLWLVDITQNKVRPLSYNSLPGYNDDVLAQVRKENASREGKSYQVNRLPRDIVLMDDWYWNGSSIQWHNSGEQVAVMLEAWDNKDRWLATVDLQDAKLVNQDRLHDDAWINYRFNSFGWFNQSQTLYYLSEKSGYANLYMQQPGKKAQALVSGAFEVDSLTVTHNDSYVYYKANVKHPGIYDIYRVDTKSGAVEQLTDLKGKTDYQLSPDESKLLLTHSKLVQPPELYIQNAKTGVEATRLTHTISDEFLALPWTAPDVVPVPSSHTQQPVFARVYYPKDYKQGEPRKAVMFTHGAGYLQNSHLGWSDYYHEFMFHSLLAQQGYVVMDMDYRASRGYGRDWRTAIYRHMGKPEVEDLRDGVNWLVDNANVDRNRVGTYGGSYGGFLTYMSLFTAPDLFQAGAALRPVSDWAHYNHGYTSNILNMPDTDPIAYERSSPIYFAEGLQKPLLINAPMVDSNVFFVDTVRLVQRLIELKKDNFETALFPVESHGFVEPTSWLDEYKRIYKLFEQNL</sequence>
<dbReference type="Proteomes" id="UP000601768">
    <property type="component" value="Unassembled WGS sequence"/>
</dbReference>
<name>A0A8J6LZ34_9ALTE</name>
<dbReference type="InterPro" id="IPR001375">
    <property type="entry name" value="Peptidase_S9_cat"/>
</dbReference>
<reference evidence="4" key="1">
    <citation type="journal article" date="2018" name="Int. J. Syst. Evol. Microbiol.">
        <title>Neptunicella marina gen. nov., sp. nov., isolated from surface seawater.</title>
        <authorList>
            <person name="Liu X."/>
            <person name="Lai Q."/>
            <person name="Du Y."/>
            <person name="Zhang X."/>
            <person name="Liu Z."/>
            <person name="Sun F."/>
            <person name="Shao Z."/>
        </authorList>
    </citation>
    <scope>NUCLEOTIDE SEQUENCE</scope>
    <source>
        <strain evidence="4">S27-2</strain>
    </source>
</reference>
<dbReference type="SUPFAM" id="SSF53474">
    <property type="entry name" value="alpha/beta-Hydrolases"/>
    <property type="match status" value="1"/>
</dbReference>
<feature type="domain" description="Dipeptidylpeptidase IV N-terminal" evidence="3">
    <location>
        <begin position="379"/>
        <end position="539"/>
    </location>
</feature>
<dbReference type="PANTHER" id="PTHR11731:SF193">
    <property type="entry name" value="DIPEPTIDYL PEPTIDASE 9"/>
    <property type="match status" value="1"/>
</dbReference>
<feature type="signal peptide" evidence="1">
    <location>
        <begin position="1"/>
        <end position="21"/>
    </location>
</feature>
<dbReference type="SUPFAM" id="SSF82171">
    <property type="entry name" value="DPP6 N-terminal domain-like"/>
    <property type="match status" value="1"/>
</dbReference>
<dbReference type="Gene3D" id="3.40.50.1820">
    <property type="entry name" value="alpha/beta hydrolase"/>
    <property type="match status" value="1"/>
</dbReference>
<gene>
    <name evidence="4" type="ORF">H8B19_11045</name>
</gene>
<dbReference type="InterPro" id="IPR050278">
    <property type="entry name" value="Serine_Prot_S9B/DPPIV"/>
</dbReference>
<dbReference type="GO" id="GO:0006508">
    <property type="term" value="P:proteolysis"/>
    <property type="evidence" value="ECO:0007669"/>
    <property type="project" value="InterPro"/>
</dbReference>
<keyword evidence="5" id="KW-1185">Reference proteome</keyword>
<dbReference type="Pfam" id="PF00930">
    <property type="entry name" value="DPPIV_N"/>
    <property type="match status" value="1"/>
</dbReference>
<reference evidence="4" key="2">
    <citation type="submission" date="2020-08" db="EMBL/GenBank/DDBJ databases">
        <authorList>
            <person name="Lai Q."/>
        </authorList>
    </citation>
    <scope>NUCLEOTIDE SEQUENCE</scope>
    <source>
        <strain evidence="4">S27-2</strain>
    </source>
</reference>
<dbReference type="PROSITE" id="PS51257">
    <property type="entry name" value="PROKAR_LIPOPROTEIN"/>
    <property type="match status" value="1"/>
</dbReference>
<dbReference type="AlphaFoldDB" id="A0A8J6LZ34"/>
<evidence type="ECO:0000259" key="3">
    <source>
        <dbReference type="Pfam" id="PF00930"/>
    </source>
</evidence>
<dbReference type="Pfam" id="PF00326">
    <property type="entry name" value="Peptidase_S9"/>
    <property type="match status" value="1"/>
</dbReference>
<evidence type="ECO:0000313" key="5">
    <source>
        <dbReference type="Proteomes" id="UP000601768"/>
    </source>
</evidence>